<accession>A0ABV8IVP1</accession>
<keyword evidence="3" id="KW-1185">Reference proteome</keyword>
<dbReference type="Proteomes" id="UP001595867">
    <property type="component" value="Unassembled WGS sequence"/>
</dbReference>
<organism evidence="2 3">
    <name type="scientific">Actinoplanes subglobosus</name>
    <dbReference type="NCBI Taxonomy" id="1547892"/>
    <lineage>
        <taxon>Bacteria</taxon>
        <taxon>Bacillati</taxon>
        <taxon>Actinomycetota</taxon>
        <taxon>Actinomycetes</taxon>
        <taxon>Micromonosporales</taxon>
        <taxon>Micromonosporaceae</taxon>
        <taxon>Actinoplanes</taxon>
    </lineage>
</organism>
<gene>
    <name evidence="2" type="ORF">ACFO0C_15755</name>
</gene>
<evidence type="ECO:0000313" key="2">
    <source>
        <dbReference type="EMBL" id="MFC4066388.1"/>
    </source>
</evidence>
<sequence length="247" mass="27545">MTRLVHIGRQRDAARFTRGGIAARSRGRSGVRGVYAMATLPDYTLTHQWVRELRRWHPGVLVAVDLRIPDDTPVTVGRYGREPWERTAAEAAGLLREIADPRGYEIFIPRAITPAEVRGTRAVPQGIGWRYLPDAHGREPCTCMGCLQPGTPGVAGLRRRSPDFEPSPRKPELMAGLRAASSPEEIAYALRLLGGRSRGAAEELAYLVDHPDADVREALHFVLDNYRGRTARRLQEHLVARYEAEQA</sequence>
<dbReference type="RefSeq" id="WP_378067356.1">
    <property type="nucleotide sequence ID" value="NZ_JBHSBL010000015.1"/>
</dbReference>
<feature type="compositionally biased region" description="Basic and acidic residues" evidence="1">
    <location>
        <begin position="160"/>
        <end position="172"/>
    </location>
</feature>
<evidence type="ECO:0000313" key="3">
    <source>
        <dbReference type="Proteomes" id="UP001595867"/>
    </source>
</evidence>
<name>A0ABV8IVP1_9ACTN</name>
<reference evidence="3" key="1">
    <citation type="journal article" date="2019" name="Int. J. Syst. Evol. Microbiol.">
        <title>The Global Catalogue of Microorganisms (GCM) 10K type strain sequencing project: providing services to taxonomists for standard genome sequencing and annotation.</title>
        <authorList>
            <consortium name="The Broad Institute Genomics Platform"/>
            <consortium name="The Broad Institute Genome Sequencing Center for Infectious Disease"/>
            <person name="Wu L."/>
            <person name="Ma J."/>
        </authorList>
    </citation>
    <scope>NUCLEOTIDE SEQUENCE [LARGE SCALE GENOMIC DNA]</scope>
    <source>
        <strain evidence="3">TBRC 5832</strain>
    </source>
</reference>
<feature type="region of interest" description="Disordered" evidence="1">
    <location>
        <begin position="154"/>
        <end position="176"/>
    </location>
</feature>
<dbReference type="EMBL" id="JBHSBL010000015">
    <property type="protein sequence ID" value="MFC4066388.1"/>
    <property type="molecule type" value="Genomic_DNA"/>
</dbReference>
<protein>
    <submittedName>
        <fullName evidence="2">HEAT repeat domain-containing protein</fullName>
    </submittedName>
</protein>
<comment type="caution">
    <text evidence="2">The sequence shown here is derived from an EMBL/GenBank/DDBJ whole genome shotgun (WGS) entry which is preliminary data.</text>
</comment>
<evidence type="ECO:0000256" key="1">
    <source>
        <dbReference type="SAM" id="MobiDB-lite"/>
    </source>
</evidence>
<proteinExistence type="predicted"/>